<gene>
    <name evidence="1" type="ORF">M104_5113</name>
</gene>
<organism evidence="1 2">
    <name type="scientific">Bacteroides fragilis str. 1007-1-F #10</name>
    <dbReference type="NCBI Taxonomy" id="1339295"/>
    <lineage>
        <taxon>Bacteria</taxon>
        <taxon>Pseudomonadati</taxon>
        <taxon>Bacteroidota</taxon>
        <taxon>Bacteroidia</taxon>
        <taxon>Bacteroidales</taxon>
        <taxon>Bacteroidaceae</taxon>
        <taxon>Bacteroides</taxon>
    </lineage>
</organism>
<dbReference type="AlphaFoldDB" id="A0AAN4SFV3"/>
<sequence>MDKETAEGIIRENRYPSGYDIQDYLSDNEDTVLSLEDGTELLDDFDLWKERSDLELEKIIDRNYWSSTGRY</sequence>
<comment type="caution">
    <text evidence="1">The sequence shown here is derived from an EMBL/GenBank/DDBJ whole genome shotgun (WGS) entry which is preliminary data.</text>
</comment>
<evidence type="ECO:0000313" key="1">
    <source>
        <dbReference type="EMBL" id="EYA11953.1"/>
    </source>
</evidence>
<evidence type="ECO:0000313" key="2">
    <source>
        <dbReference type="Proteomes" id="UP000022433"/>
    </source>
</evidence>
<accession>A0AAN4SFV3</accession>
<name>A0AAN4SFV3_BACFG</name>
<reference evidence="1 2" key="1">
    <citation type="submission" date="2014-02" db="EMBL/GenBank/DDBJ databases">
        <authorList>
            <person name="Sears C."/>
            <person name="Carroll K."/>
            <person name="Sack B.R."/>
            <person name="Qadri F."/>
            <person name="Myers L.L."/>
            <person name="Chung G.-T."/>
            <person name="Escheverria P."/>
            <person name="Fraser C.M."/>
            <person name="Sadzewicz L."/>
            <person name="Shefchek K.A."/>
            <person name="Tallon L."/>
            <person name="Das S.P."/>
            <person name="Daugherty S."/>
            <person name="Mongodin E.F."/>
        </authorList>
    </citation>
    <scope>NUCLEOTIDE SEQUENCE [LARGE SCALE GENOMIC DNA]</scope>
    <source>
        <strain evidence="1 2">1007-1-F #10</strain>
    </source>
</reference>
<proteinExistence type="predicted"/>
<protein>
    <submittedName>
        <fullName evidence="1">Uncharacterized protein</fullName>
    </submittedName>
</protein>
<dbReference type="EMBL" id="JGEA01000073">
    <property type="protein sequence ID" value="EYA11953.1"/>
    <property type="molecule type" value="Genomic_DNA"/>
</dbReference>
<dbReference type="Proteomes" id="UP000022433">
    <property type="component" value="Unassembled WGS sequence"/>
</dbReference>
<dbReference type="RefSeq" id="WP_032534401.1">
    <property type="nucleotide sequence ID" value="NZ_JGEA01000073.1"/>
</dbReference>